<dbReference type="AlphaFoldDB" id="A0A4C1Y3D5"/>
<reference evidence="2 3" key="1">
    <citation type="journal article" date="2019" name="Commun. Biol.">
        <title>The bagworm genome reveals a unique fibroin gene that provides high tensile strength.</title>
        <authorList>
            <person name="Kono N."/>
            <person name="Nakamura H."/>
            <person name="Ohtoshi R."/>
            <person name="Tomita M."/>
            <person name="Numata K."/>
            <person name="Arakawa K."/>
        </authorList>
    </citation>
    <scope>NUCLEOTIDE SEQUENCE [LARGE SCALE GENOMIC DNA]</scope>
</reference>
<protein>
    <submittedName>
        <fullName evidence="2">Uncharacterized protein</fullName>
    </submittedName>
</protein>
<evidence type="ECO:0000256" key="1">
    <source>
        <dbReference type="SAM" id="MobiDB-lite"/>
    </source>
</evidence>
<sequence>MNDDELISRRKNRTLTEYVLIEKEKDLGAMPSTSTVQSESDSKTGPRMESQIRLQSKSRNGINVNSEVGPVSGRDTGSGLKPRVKPGSILQNRLESRFRAKLGAGLEKTFVTVR</sequence>
<comment type="caution">
    <text evidence="2">The sequence shown here is derived from an EMBL/GenBank/DDBJ whole genome shotgun (WGS) entry which is preliminary data.</text>
</comment>
<evidence type="ECO:0000313" key="2">
    <source>
        <dbReference type="EMBL" id="GBP70701.1"/>
    </source>
</evidence>
<dbReference type="Proteomes" id="UP000299102">
    <property type="component" value="Unassembled WGS sequence"/>
</dbReference>
<feature type="region of interest" description="Disordered" evidence="1">
    <location>
        <begin position="26"/>
        <end position="88"/>
    </location>
</feature>
<feature type="compositionally biased region" description="Polar residues" evidence="1">
    <location>
        <begin position="52"/>
        <end position="66"/>
    </location>
</feature>
<dbReference type="EMBL" id="BGZK01001083">
    <property type="protein sequence ID" value="GBP70701.1"/>
    <property type="molecule type" value="Genomic_DNA"/>
</dbReference>
<organism evidence="2 3">
    <name type="scientific">Eumeta variegata</name>
    <name type="common">Bagworm moth</name>
    <name type="synonym">Eumeta japonica</name>
    <dbReference type="NCBI Taxonomy" id="151549"/>
    <lineage>
        <taxon>Eukaryota</taxon>
        <taxon>Metazoa</taxon>
        <taxon>Ecdysozoa</taxon>
        <taxon>Arthropoda</taxon>
        <taxon>Hexapoda</taxon>
        <taxon>Insecta</taxon>
        <taxon>Pterygota</taxon>
        <taxon>Neoptera</taxon>
        <taxon>Endopterygota</taxon>
        <taxon>Lepidoptera</taxon>
        <taxon>Glossata</taxon>
        <taxon>Ditrysia</taxon>
        <taxon>Tineoidea</taxon>
        <taxon>Psychidae</taxon>
        <taxon>Oiketicinae</taxon>
        <taxon>Eumeta</taxon>
    </lineage>
</organism>
<keyword evidence="3" id="KW-1185">Reference proteome</keyword>
<proteinExistence type="predicted"/>
<evidence type="ECO:0000313" key="3">
    <source>
        <dbReference type="Proteomes" id="UP000299102"/>
    </source>
</evidence>
<name>A0A4C1Y3D5_EUMVA</name>
<gene>
    <name evidence="2" type="ORF">EVAR_56203_1</name>
</gene>
<accession>A0A4C1Y3D5</accession>